<sequence length="87" mass="9424">MGSQCIAPPFIGFFKPLKYTGAAIPVHLGGQAGGDRTTKATGEIGDMIEETLSETEEGGLKGQHRPKSSNEKAQVDQPGREKPYHWR</sequence>
<dbReference type="AlphaFoldDB" id="A0A6V8MCZ2"/>
<dbReference type="Proteomes" id="UP000556026">
    <property type="component" value="Unassembled WGS sequence"/>
</dbReference>
<comment type="caution">
    <text evidence="2">The sequence shown here is derived from an EMBL/GenBank/DDBJ whole genome shotgun (WGS) entry which is preliminary data.</text>
</comment>
<proteinExistence type="predicted"/>
<reference evidence="3" key="1">
    <citation type="submission" date="2020-06" db="EMBL/GenBank/DDBJ databases">
        <title>Draft genomic sequence of Geomonas sp. Red330.</title>
        <authorList>
            <person name="Itoh H."/>
            <person name="Zhenxing X."/>
            <person name="Ushijima N."/>
            <person name="Masuda Y."/>
            <person name="Shiratori Y."/>
            <person name="Senoo K."/>
        </authorList>
    </citation>
    <scope>NUCLEOTIDE SEQUENCE [LARGE SCALE GENOMIC DNA]</scope>
    <source>
        <strain evidence="3">Red330</strain>
    </source>
</reference>
<evidence type="ECO:0000313" key="3">
    <source>
        <dbReference type="Proteomes" id="UP000556026"/>
    </source>
</evidence>
<organism evidence="2 3">
    <name type="scientific">Geomonas silvestris</name>
    <dbReference type="NCBI Taxonomy" id="2740184"/>
    <lineage>
        <taxon>Bacteria</taxon>
        <taxon>Pseudomonadati</taxon>
        <taxon>Thermodesulfobacteriota</taxon>
        <taxon>Desulfuromonadia</taxon>
        <taxon>Geobacterales</taxon>
        <taxon>Geobacteraceae</taxon>
        <taxon>Geomonas</taxon>
    </lineage>
</organism>
<accession>A0A6V8MCZ2</accession>
<dbReference type="EMBL" id="BLXX01000001">
    <property type="protein sequence ID" value="GFO57870.1"/>
    <property type="molecule type" value="Genomic_DNA"/>
</dbReference>
<evidence type="ECO:0000313" key="2">
    <source>
        <dbReference type="EMBL" id="GFO57870.1"/>
    </source>
</evidence>
<feature type="compositionally biased region" description="Basic and acidic residues" evidence="1">
    <location>
        <begin position="68"/>
        <end position="87"/>
    </location>
</feature>
<feature type="region of interest" description="Disordered" evidence="1">
    <location>
        <begin position="50"/>
        <end position="87"/>
    </location>
</feature>
<evidence type="ECO:0000256" key="1">
    <source>
        <dbReference type="SAM" id="MobiDB-lite"/>
    </source>
</evidence>
<keyword evidence="3" id="KW-1185">Reference proteome</keyword>
<name>A0A6V8MCZ2_9BACT</name>
<protein>
    <submittedName>
        <fullName evidence="2">Uncharacterized protein</fullName>
    </submittedName>
</protein>
<gene>
    <name evidence="2" type="ORF">GMST_01950</name>
</gene>